<name>A0A1G2AZV7_9BACT</name>
<gene>
    <name evidence="1" type="ORF">A3F54_05820</name>
</gene>
<proteinExistence type="predicted"/>
<evidence type="ECO:0000313" key="2">
    <source>
        <dbReference type="Proteomes" id="UP000176952"/>
    </source>
</evidence>
<dbReference type="Proteomes" id="UP000176952">
    <property type="component" value="Unassembled WGS sequence"/>
</dbReference>
<sequence>MEEIVKYEAWSLVNSTEPLHGRLEWQGQTIKVPLEEAKTVLYEGYYPQKPNFQPEAILTGICLWDARWQIFFKPYGKGSPVGARKKLGLQKDREEAIGKLVVGRKIEGIQLPSNLSSYHIIMCRWIGEICRQEKITQVFCQIPDAEYHIYIKEVETALGAEMPVLHQQLDVYSDMVKAALIKSLDGVVEVTWLQALQAGASNPQESYIWPYAHPEKFGMKPEKTIAVEDLTELKIFLGAEMNGKSRITSVKVGVLGIPYPYRLTEGETMFVPF</sequence>
<organism evidence="1 2">
    <name type="scientific">Candidatus Kerfeldbacteria bacterium RIFCSPHIGHO2_12_FULL_48_17</name>
    <dbReference type="NCBI Taxonomy" id="1798542"/>
    <lineage>
        <taxon>Bacteria</taxon>
        <taxon>Candidatus Kerfeldiibacteriota</taxon>
    </lineage>
</organism>
<dbReference type="EMBL" id="MHKD01000028">
    <property type="protein sequence ID" value="OGY82481.1"/>
    <property type="molecule type" value="Genomic_DNA"/>
</dbReference>
<comment type="caution">
    <text evidence="1">The sequence shown here is derived from an EMBL/GenBank/DDBJ whole genome shotgun (WGS) entry which is preliminary data.</text>
</comment>
<dbReference type="AlphaFoldDB" id="A0A1G2AZV7"/>
<dbReference type="STRING" id="1798542.A3F54_05820"/>
<protein>
    <submittedName>
        <fullName evidence="1">Uncharacterized protein</fullName>
    </submittedName>
</protein>
<evidence type="ECO:0000313" key="1">
    <source>
        <dbReference type="EMBL" id="OGY82481.1"/>
    </source>
</evidence>
<reference evidence="1 2" key="1">
    <citation type="journal article" date="2016" name="Nat. Commun.">
        <title>Thousands of microbial genomes shed light on interconnected biogeochemical processes in an aquifer system.</title>
        <authorList>
            <person name="Anantharaman K."/>
            <person name="Brown C.T."/>
            <person name="Hug L.A."/>
            <person name="Sharon I."/>
            <person name="Castelle C.J."/>
            <person name="Probst A.J."/>
            <person name="Thomas B.C."/>
            <person name="Singh A."/>
            <person name="Wilkins M.J."/>
            <person name="Karaoz U."/>
            <person name="Brodie E.L."/>
            <person name="Williams K.H."/>
            <person name="Hubbard S.S."/>
            <person name="Banfield J.F."/>
        </authorList>
    </citation>
    <scope>NUCLEOTIDE SEQUENCE [LARGE SCALE GENOMIC DNA]</scope>
</reference>
<accession>A0A1G2AZV7</accession>